<organism evidence="1 2">
    <name type="scientific">Klebsiella phage N1M2</name>
    <dbReference type="NCBI Taxonomy" id="2664939"/>
    <lineage>
        <taxon>Viruses</taxon>
        <taxon>Duplodnaviria</taxon>
        <taxon>Heunggongvirae</taxon>
        <taxon>Uroviricota</taxon>
        <taxon>Caudoviricetes</taxon>
        <taxon>Chimalliviridae</taxon>
        <taxon>Nimduovirus</taxon>
        <taxon>Nimduovirus N1M2</taxon>
    </lineage>
</organism>
<keyword evidence="2" id="KW-1185">Reference proteome</keyword>
<gene>
    <name evidence="1" type="ORF">N1M2_226</name>
</gene>
<evidence type="ECO:0000313" key="1">
    <source>
        <dbReference type="EMBL" id="QGH72089.1"/>
    </source>
</evidence>
<sequence>MITQQTVLMATPIALLATEKGIDLHDNVSDVIKGLNECTANIRGFTEDNIAVELPEFTEAVNEHTMVLEEATTIIAERIRSALNLISKTVKPILKDVENRLRSEIDPGNVADTIFSYLDVEMVNIEPSFLNSPYYPNAMPQNFIDVPTIRLNQLLLGTYPSLSSEELVDLIAVNVDDLTGFWSNPEEVKRIYETFFVEKNWWELFDGSAISNGSADLGNYENYAFKAFRPLVIGSLLLNRLVAMEDPLDGVTGVSLEDYRTSLLVTRDLFNAMLYKFKQVWETRAAAGVVIINDGVRVETADWGNLVGNQVLTGKLLVGYNNAVLEMFADKEEMSLTEFAAGYAYAKTRDYAVKDIITDKETVTAAWQEYCGDMRTALVVRKGSIAKRIFCQVLEGLYAKEEYKPFIDIIDEHIHPTQRILSRVQQHVDLDLFFANIPMLDAVIREENSLMNTVLAANLSDAFDSPIASEILTINASMPAHSLVQQRKHLSRSIDLVILNRLIKL</sequence>
<reference evidence="1 2" key="1">
    <citation type="submission" date="2019-11" db="EMBL/GenBank/DDBJ databases">
        <authorList>
            <person name="Lewis R."/>
            <person name="Clooney A.G."/>
            <person name="Stockdale S.R."/>
            <person name="Buttimer C."/>
            <person name="Draper L.A."/>
            <person name="Ross R.P."/>
            <person name="Hill C."/>
        </authorList>
    </citation>
    <scope>NUCLEOTIDE SEQUENCE [LARGE SCALE GENOMIC DNA]</scope>
</reference>
<protein>
    <submittedName>
        <fullName evidence="1">Putative virion structural protein</fullName>
    </submittedName>
</protein>
<evidence type="ECO:0000313" key="2">
    <source>
        <dbReference type="Proteomes" id="UP000464669"/>
    </source>
</evidence>
<accession>A0A6B7ZFG1</accession>
<dbReference type="Proteomes" id="UP000464669">
    <property type="component" value="Segment"/>
</dbReference>
<dbReference type="EMBL" id="MN642089">
    <property type="protein sequence ID" value="QGH72089.1"/>
    <property type="molecule type" value="Genomic_DNA"/>
</dbReference>
<proteinExistence type="predicted"/>
<name>A0A6B7ZFG1_9CAUD</name>